<reference evidence="1" key="1">
    <citation type="submission" date="2020-11" db="EMBL/GenBank/DDBJ databases">
        <authorList>
            <person name="Tran Van P."/>
        </authorList>
    </citation>
    <scope>NUCLEOTIDE SEQUENCE</scope>
</reference>
<dbReference type="Gene3D" id="3.40.190.10">
    <property type="entry name" value="Periplasmic binding protein-like II"/>
    <property type="match status" value="1"/>
</dbReference>
<organism evidence="1">
    <name type="scientific">Medioppia subpectinata</name>
    <dbReference type="NCBI Taxonomy" id="1979941"/>
    <lineage>
        <taxon>Eukaryota</taxon>
        <taxon>Metazoa</taxon>
        <taxon>Ecdysozoa</taxon>
        <taxon>Arthropoda</taxon>
        <taxon>Chelicerata</taxon>
        <taxon>Arachnida</taxon>
        <taxon>Acari</taxon>
        <taxon>Acariformes</taxon>
        <taxon>Sarcoptiformes</taxon>
        <taxon>Oribatida</taxon>
        <taxon>Brachypylina</taxon>
        <taxon>Oppioidea</taxon>
        <taxon>Oppiidae</taxon>
        <taxon>Medioppia</taxon>
    </lineage>
</organism>
<dbReference type="Proteomes" id="UP000759131">
    <property type="component" value="Unassembled WGS sequence"/>
</dbReference>
<gene>
    <name evidence="1" type="ORF">OSB1V03_LOCUS5898</name>
</gene>
<protein>
    <submittedName>
        <fullName evidence="1">Uncharacterized protein</fullName>
    </submittedName>
</protein>
<dbReference type="AlphaFoldDB" id="A0A7R9KNW0"/>
<proteinExistence type="predicted"/>
<evidence type="ECO:0000313" key="1">
    <source>
        <dbReference type="EMBL" id="CAD7625464.1"/>
    </source>
</evidence>
<sequence length="144" mass="16279">MVKLANGCYDGIVGALQSNQADLGIGYLSHTLDRSVVIDLSYPHIIDVITFTSPTPTLIHFISLFKPGHWIHTIEHLATAQESHYLQTLSSPLQSYISLLKSKESLIKYNKVWTDTTLDSEALLCILKSRYIIRESDDIYNRLD</sequence>
<accession>A0A7R9KNW0</accession>
<name>A0A7R9KNW0_9ACAR</name>
<keyword evidence="2" id="KW-1185">Reference proteome</keyword>
<dbReference type="SUPFAM" id="SSF53850">
    <property type="entry name" value="Periplasmic binding protein-like II"/>
    <property type="match status" value="1"/>
</dbReference>
<dbReference type="EMBL" id="OC857654">
    <property type="protein sequence ID" value="CAD7625464.1"/>
    <property type="molecule type" value="Genomic_DNA"/>
</dbReference>
<dbReference type="OrthoDB" id="6528915at2759"/>
<dbReference type="EMBL" id="CAJPIZ010003079">
    <property type="protein sequence ID" value="CAG2105894.1"/>
    <property type="molecule type" value="Genomic_DNA"/>
</dbReference>
<evidence type="ECO:0000313" key="2">
    <source>
        <dbReference type="Proteomes" id="UP000759131"/>
    </source>
</evidence>